<gene>
    <name evidence="1" type="ORF">N4T19_16525</name>
</gene>
<sequence length="152" mass="17015">MNLNIVRKILFLAIILYSRSSLSDSSCPVDFILLEKGNGRLELGLENNMSKPHEIQYDRLPWVLLSGGVEFHVSVDGKRIRQVHGVGRNTLVLKLGPKSSISSEVDIGYLSSLYSGISIDRVSIAWEYGIPNSEIFEKHCRRFEGVLKSPPT</sequence>
<dbReference type="RefSeq" id="WP_260718552.1">
    <property type="nucleotide sequence ID" value="NZ_CP104377.1"/>
</dbReference>
<evidence type="ECO:0000313" key="2">
    <source>
        <dbReference type="Proteomes" id="UP001058290"/>
    </source>
</evidence>
<accession>A0ABY5ZV04</accession>
<reference evidence="1" key="1">
    <citation type="submission" date="2022-09" db="EMBL/GenBank/DDBJ databases">
        <title>Bacterial diversity in gut of crayfish and pufferfish.</title>
        <authorList>
            <person name="Huang Y."/>
        </authorList>
    </citation>
    <scope>NUCLEOTIDE SEQUENCE</scope>
    <source>
        <strain evidence="1">PR12</strain>
    </source>
</reference>
<evidence type="ECO:0000313" key="1">
    <source>
        <dbReference type="EMBL" id="UXC17301.1"/>
    </source>
</evidence>
<keyword evidence="2" id="KW-1185">Reference proteome</keyword>
<organism evidence="1 2">
    <name type="scientific">Comamonas squillarum</name>
    <dbReference type="NCBI Taxonomy" id="2977320"/>
    <lineage>
        <taxon>Bacteria</taxon>
        <taxon>Pseudomonadati</taxon>
        <taxon>Pseudomonadota</taxon>
        <taxon>Betaproteobacteria</taxon>
        <taxon>Burkholderiales</taxon>
        <taxon>Comamonadaceae</taxon>
        <taxon>Comamonas</taxon>
    </lineage>
</organism>
<name>A0ABY5ZV04_9BURK</name>
<dbReference type="Proteomes" id="UP001058290">
    <property type="component" value="Chromosome"/>
</dbReference>
<dbReference type="EMBL" id="CP104377">
    <property type="protein sequence ID" value="UXC17301.1"/>
    <property type="molecule type" value="Genomic_DNA"/>
</dbReference>
<protein>
    <submittedName>
        <fullName evidence="1">Uncharacterized protein</fullName>
    </submittedName>
</protein>
<proteinExistence type="predicted"/>